<sequence length="97" mass="10943">MEERRLAYKINREFLDEGTLDEMGGRSDSKTSLRDKMKDSLSCSVSKVKSCLLRTIPVVSWLPRYSFRDNALGDLVSGISVGIMQVPQGEMELQWVG</sequence>
<gene>
    <name evidence="1" type="ORF">XENORESO_017310</name>
</gene>
<dbReference type="InterPro" id="IPR001902">
    <property type="entry name" value="SLC26A/SulP_fam"/>
</dbReference>
<organism evidence="1 2">
    <name type="scientific">Xenotaenia resolanae</name>
    <dbReference type="NCBI Taxonomy" id="208358"/>
    <lineage>
        <taxon>Eukaryota</taxon>
        <taxon>Metazoa</taxon>
        <taxon>Chordata</taxon>
        <taxon>Craniata</taxon>
        <taxon>Vertebrata</taxon>
        <taxon>Euteleostomi</taxon>
        <taxon>Actinopterygii</taxon>
        <taxon>Neopterygii</taxon>
        <taxon>Teleostei</taxon>
        <taxon>Neoteleostei</taxon>
        <taxon>Acanthomorphata</taxon>
        <taxon>Ovalentaria</taxon>
        <taxon>Atherinomorphae</taxon>
        <taxon>Cyprinodontiformes</taxon>
        <taxon>Goodeidae</taxon>
        <taxon>Xenotaenia</taxon>
    </lineage>
</organism>
<accession>A0ABV0W042</accession>
<dbReference type="Proteomes" id="UP001444071">
    <property type="component" value="Unassembled WGS sequence"/>
</dbReference>
<evidence type="ECO:0000313" key="1">
    <source>
        <dbReference type="EMBL" id="MEQ2261877.1"/>
    </source>
</evidence>
<proteinExistence type="predicted"/>
<evidence type="ECO:0000313" key="2">
    <source>
        <dbReference type="Proteomes" id="UP001444071"/>
    </source>
</evidence>
<dbReference type="PANTHER" id="PTHR11814">
    <property type="entry name" value="SULFATE TRANSPORTER"/>
    <property type="match status" value="1"/>
</dbReference>
<dbReference type="EMBL" id="JAHRIM010015903">
    <property type="protein sequence ID" value="MEQ2261877.1"/>
    <property type="molecule type" value="Genomic_DNA"/>
</dbReference>
<reference evidence="1 2" key="1">
    <citation type="submission" date="2021-06" db="EMBL/GenBank/DDBJ databases">
        <authorList>
            <person name="Palmer J.M."/>
        </authorList>
    </citation>
    <scope>NUCLEOTIDE SEQUENCE [LARGE SCALE GENOMIC DNA]</scope>
    <source>
        <strain evidence="1 2">XR_2019</strain>
        <tissue evidence="1">Muscle</tissue>
    </source>
</reference>
<comment type="caution">
    <text evidence="1">The sequence shown here is derived from an EMBL/GenBank/DDBJ whole genome shotgun (WGS) entry which is preliminary data.</text>
</comment>
<feature type="non-terminal residue" evidence="1">
    <location>
        <position position="97"/>
    </location>
</feature>
<keyword evidence="2" id="KW-1185">Reference proteome</keyword>
<name>A0ABV0W042_9TELE</name>
<protein>
    <submittedName>
        <fullName evidence="1">Uncharacterized protein</fullName>
    </submittedName>
</protein>